<feature type="compositionally biased region" description="Low complexity" evidence="6">
    <location>
        <begin position="55"/>
        <end position="68"/>
    </location>
</feature>
<dbReference type="InterPro" id="IPR036576">
    <property type="entry name" value="WRKY_dom_sf"/>
</dbReference>
<protein>
    <submittedName>
        <fullName evidence="8">Transcription factor WRKY</fullName>
    </submittedName>
</protein>
<accession>A0A0M4ARZ7</accession>
<name>A0A0M4ARZ7_9CONI</name>
<organism evidence="8">
    <name type="scientific">Taxus celebica</name>
    <dbReference type="NCBI Taxonomy" id="492769"/>
    <lineage>
        <taxon>Eukaryota</taxon>
        <taxon>Viridiplantae</taxon>
        <taxon>Streptophyta</taxon>
        <taxon>Embryophyta</taxon>
        <taxon>Tracheophyta</taxon>
        <taxon>Spermatophyta</taxon>
        <taxon>Pinopsida</taxon>
        <taxon>Pinidae</taxon>
        <taxon>Conifers II</taxon>
        <taxon>Cupressales</taxon>
        <taxon>Taxaceae</taxon>
        <taxon>Taxus</taxon>
    </lineage>
</organism>
<evidence type="ECO:0000256" key="1">
    <source>
        <dbReference type="ARBA" id="ARBA00004123"/>
    </source>
</evidence>
<dbReference type="PANTHER" id="PTHR31429:SF106">
    <property type="entry name" value="WRKY TRANSCRIPTION FACTOR 31-RELATED"/>
    <property type="match status" value="1"/>
</dbReference>
<evidence type="ECO:0000313" key="8">
    <source>
        <dbReference type="EMBL" id="ALB26785.1"/>
    </source>
</evidence>
<keyword evidence="5" id="KW-0539">Nucleus</keyword>
<sequence length="266" mass="29800">MFMINLMSSSYHSLQMQLFQHQEEYLRLSPKSMGKTLKLGIDSAEDVNNGIMNHNINSSSSEEISESSLQTNSKNTPDDLHLPSKKRKINYVLEQRERENANSCRDEDLPNKKGSGFQQAVAVRKKIMSAHSRTKTTKERLGEGRQWRKYGQKMTLNNPWPRSYYRCAMGPCCPVRNQVQRSAQNPSIINTTFKGQHNHLLKPVAMAALDITASDQFQVANSSATFIAGNQIHFPSSIATISSTGSSSTITLDLTQNPQGFLTQDS</sequence>
<feature type="compositionally biased region" description="Basic and acidic residues" evidence="6">
    <location>
        <begin position="97"/>
        <end position="111"/>
    </location>
</feature>
<reference evidence="8" key="1">
    <citation type="submission" date="2015-07" db="EMBL/GenBank/DDBJ databases">
        <authorList>
            <person name="Noorani M."/>
        </authorList>
    </citation>
    <scope>NUCLEOTIDE SEQUENCE</scope>
</reference>
<dbReference type="PROSITE" id="PS50811">
    <property type="entry name" value="WRKY"/>
    <property type="match status" value="1"/>
</dbReference>
<dbReference type="Pfam" id="PF03106">
    <property type="entry name" value="WRKY"/>
    <property type="match status" value="1"/>
</dbReference>
<evidence type="ECO:0000256" key="6">
    <source>
        <dbReference type="SAM" id="MobiDB-lite"/>
    </source>
</evidence>
<feature type="domain" description="WRKY" evidence="7">
    <location>
        <begin position="136"/>
        <end position="202"/>
    </location>
</feature>
<keyword evidence="4" id="KW-0804">Transcription</keyword>
<dbReference type="GO" id="GO:0005634">
    <property type="term" value="C:nucleus"/>
    <property type="evidence" value="ECO:0007669"/>
    <property type="project" value="UniProtKB-SubCell"/>
</dbReference>
<dbReference type="Gene3D" id="2.20.25.80">
    <property type="entry name" value="WRKY domain"/>
    <property type="match status" value="1"/>
</dbReference>
<keyword evidence="3" id="KW-0238">DNA-binding</keyword>
<dbReference type="InterPro" id="IPR003657">
    <property type="entry name" value="WRKY_dom"/>
</dbReference>
<dbReference type="PANTHER" id="PTHR31429">
    <property type="entry name" value="WRKY TRANSCRIPTION FACTOR 36-RELATED"/>
    <property type="match status" value="1"/>
</dbReference>
<dbReference type="InterPro" id="IPR044810">
    <property type="entry name" value="WRKY_plant"/>
</dbReference>
<proteinExistence type="evidence at transcript level"/>
<feature type="region of interest" description="Disordered" evidence="6">
    <location>
        <begin position="97"/>
        <end position="117"/>
    </location>
</feature>
<dbReference type="SMART" id="SM00774">
    <property type="entry name" value="WRKY"/>
    <property type="match status" value="1"/>
</dbReference>
<feature type="region of interest" description="Disordered" evidence="6">
    <location>
        <begin position="50"/>
        <end position="82"/>
    </location>
</feature>
<keyword evidence="2" id="KW-0805">Transcription regulation</keyword>
<evidence type="ECO:0000256" key="4">
    <source>
        <dbReference type="ARBA" id="ARBA00023163"/>
    </source>
</evidence>
<evidence type="ECO:0000256" key="5">
    <source>
        <dbReference type="ARBA" id="ARBA00023242"/>
    </source>
</evidence>
<evidence type="ECO:0000256" key="3">
    <source>
        <dbReference type="ARBA" id="ARBA00023125"/>
    </source>
</evidence>
<dbReference type="AlphaFoldDB" id="A0A0M4ARZ7"/>
<dbReference type="GO" id="GO:0043565">
    <property type="term" value="F:sequence-specific DNA binding"/>
    <property type="evidence" value="ECO:0007669"/>
    <property type="project" value="InterPro"/>
</dbReference>
<dbReference type="GO" id="GO:0003700">
    <property type="term" value="F:DNA-binding transcription factor activity"/>
    <property type="evidence" value="ECO:0007669"/>
    <property type="project" value="InterPro"/>
</dbReference>
<evidence type="ECO:0000256" key="2">
    <source>
        <dbReference type="ARBA" id="ARBA00023015"/>
    </source>
</evidence>
<comment type="subcellular location">
    <subcellularLocation>
        <location evidence="1">Nucleus</location>
    </subcellularLocation>
</comment>
<dbReference type="SUPFAM" id="SSF118290">
    <property type="entry name" value="WRKY DNA-binding domain"/>
    <property type="match status" value="1"/>
</dbReference>
<dbReference type="EMBL" id="KT265711">
    <property type="protein sequence ID" value="ALB26785.1"/>
    <property type="molecule type" value="mRNA"/>
</dbReference>
<evidence type="ECO:0000259" key="7">
    <source>
        <dbReference type="PROSITE" id="PS50811"/>
    </source>
</evidence>